<name>A0A2N6QHR4_9STAP</name>
<accession>A0A2N6QHR4</accession>
<evidence type="ECO:0000313" key="2">
    <source>
        <dbReference type="Proteomes" id="UP000235748"/>
    </source>
</evidence>
<dbReference type="Proteomes" id="UP000235748">
    <property type="component" value="Unassembled WGS sequence"/>
</dbReference>
<comment type="caution">
    <text evidence="1">The sequence shown here is derived from an EMBL/GenBank/DDBJ whole genome shotgun (WGS) entry which is preliminary data.</text>
</comment>
<dbReference type="EMBL" id="PNGG01000003">
    <property type="protein sequence ID" value="PMC19124.1"/>
    <property type="molecule type" value="Genomic_DNA"/>
</dbReference>
<sequence length="223" mass="26860">MHYLFLESLFRERRIIISNTSFLLQNFLKHIRQLKDLISELHEEAFEKLQNSKGNQKYYNITLLLIKTLLFRLIKNKTFWKKETDNGLVEMNDREIIETLLLWRDEIDIDNLDISQRMEEMYLNVGDNIIEIASLINRVVRGNEDEMEFEKFQSFNNDVELVIYKLVKRHLWLLTQLLNEPYCSTSFNKQIDEAILDTYRSKPTCELLNRAVEYITEQKRKSK</sequence>
<evidence type="ECO:0000313" key="1">
    <source>
        <dbReference type="EMBL" id="PMC19124.1"/>
    </source>
</evidence>
<reference evidence="1 2" key="1">
    <citation type="submission" date="2017-09" db="EMBL/GenBank/DDBJ databases">
        <title>Bacterial strain isolated from the female urinary microbiota.</title>
        <authorList>
            <person name="Thomas-White K."/>
            <person name="Kumar N."/>
            <person name="Forster S."/>
            <person name="Putonti C."/>
            <person name="Lawley T."/>
            <person name="Wolfe A.J."/>
        </authorList>
    </citation>
    <scope>NUCLEOTIDE SEQUENCE [LARGE SCALE GENOMIC DNA]</scope>
    <source>
        <strain evidence="1 2">UMB0834</strain>
    </source>
</reference>
<proteinExistence type="predicted"/>
<gene>
    <name evidence="1" type="ORF">CJ235_07615</name>
</gene>
<dbReference type="RefSeq" id="WP_070504198.1">
    <property type="nucleotide sequence ID" value="NZ_JALCYA010000005.1"/>
</dbReference>
<protein>
    <submittedName>
        <fullName evidence="1">Uncharacterized protein</fullName>
    </submittedName>
</protein>
<organism evidence="1 2">
    <name type="scientific">Staphylococcus pettenkoferi</name>
    <dbReference type="NCBI Taxonomy" id="170573"/>
    <lineage>
        <taxon>Bacteria</taxon>
        <taxon>Bacillati</taxon>
        <taxon>Bacillota</taxon>
        <taxon>Bacilli</taxon>
        <taxon>Bacillales</taxon>
        <taxon>Staphylococcaceae</taxon>
        <taxon>Staphylococcus</taxon>
    </lineage>
</organism>
<dbReference type="AlphaFoldDB" id="A0A2N6QHR4"/>